<feature type="non-terminal residue" evidence="3">
    <location>
        <position position="107"/>
    </location>
</feature>
<feature type="transmembrane region" description="Helical" evidence="1">
    <location>
        <begin position="81"/>
        <end position="105"/>
    </location>
</feature>
<evidence type="ECO:0000313" key="3">
    <source>
        <dbReference type="EMBL" id="KOB75032.1"/>
    </source>
</evidence>
<keyword evidence="1" id="KW-0472">Membrane</keyword>
<dbReference type="EMBL" id="JTDY01001043">
    <property type="protein sequence ID" value="KOB75032.1"/>
    <property type="molecule type" value="Genomic_DNA"/>
</dbReference>
<accession>A0A0L7LHV7</accession>
<gene>
    <name evidence="3" type="ORF">OBRU01_01391</name>
</gene>
<keyword evidence="1" id="KW-0812">Transmembrane</keyword>
<sequence>SVGLIALCSLLILFLEPEEFVPRIFWLDLATHGFNSCIAACELLVSRTPVRALHVYQPLGLGLNGNPFIYEVLDWRQGRRAGIIVVGSVAGLLILYAILWGVALCRD</sequence>
<proteinExistence type="predicted"/>
<feature type="non-terminal residue" evidence="3">
    <location>
        <position position="1"/>
    </location>
</feature>
<comment type="caution">
    <text evidence="3">The sequence shown here is derived from an EMBL/GenBank/DDBJ whole genome shotgun (WGS) entry which is preliminary data.</text>
</comment>
<evidence type="ECO:0000256" key="1">
    <source>
        <dbReference type="SAM" id="Phobius"/>
    </source>
</evidence>
<evidence type="ECO:0000313" key="4">
    <source>
        <dbReference type="Proteomes" id="UP000037510"/>
    </source>
</evidence>
<evidence type="ECO:0000256" key="2">
    <source>
        <dbReference type="SAM" id="SignalP"/>
    </source>
</evidence>
<reference evidence="3 4" key="1">
    <citation type="journal article" date="2015" name="Genome Biol. Evol.">
        <title>The genome of winter moth (Operophtera brumata) provides a genomic perspective on sexual dimorphism and phenology.</title>
        <authorList>
            <person name="Derks M.F."/>
            <person name="Smit S."/>
            <person name="Salis L."/>
            <person name="Schijlen E."/>
            <person name="Bossers A."/>
            <person name="Mateman C."/>
            <person name="Pijl A.S."/>
            <person name="de Ridder D."/>
            <person name="Groenen M.A."/>
            <person name="Visser M.E."/>
            <person name="Megens H.J."/>
        </authorList>
    </citation>
    <scope>NUCLEOTIDE SEQUENCE [LARGE SCALE GENOMIC DNA]</scope>
    <source>
        <strain evidence="3">WM2013NL</strain>
        <tissue evidence="3">Head and thorax</tissue>
    </source>
</reference>
<name>A0A0L7LHV7_OPEBR</name>
<organism evidence="3 4">
    <name type="scientific">Operophtera brumata</name>
    <name type="common">Winter moth</name>
    <name type="synonym">Phalaena brumata</name>
    <dbReference type="NCBI Taxonomy" id="104452"/>
    <lineage>
        <taxon>Eukaryota</taxon>
        <taxon>Metazoa</taxon>
        <taxon>Ecdysozoa</taxon>
        <taxon>Arthropoda</taxon>
        <taxon>Hexapoda</taxon>
        <taxon>Insecta</taxon>
        <taxon>Pterygota</taxon>
        <taxon>Neoptera</taxon>
        <taxon>Endopterygota</taxon>
        <taxon>Lepidoptera</taxon>
        <taxon>Glossata</taxon>
        <taxon>Ditrysia</taxon>
        <taxon>Geometroidea</taxon>
        <taxon>Geometridae</taxon>
        <taxon>Larentiinae</taxon>
        <taxon>Operophtera</taxon>
    </lineage>
</organism>
<protein>
    <submittedName>
        <fullName evidence="3">Protein rolling stone</fullName>
    </submittedName>
</protein>
<feature type="signal peptide" evidence="2">
    <location>
        <begin position="1"/>
        <end position="17"/>
    </location>
</feature>
<keyword evidence="1" id="KW-1133">Transmembrane helix</keyword>
<keyword evidence="2" id="KW-0732">Signal</keyword>
<dbReference type="Proteomes" id="UP000037510">
    <property type="component" value="Unassembled WGS sequence"/>
</dbReference>
<dbReference type="AlphaFoldDB" id="A0A0L7LHV7"/>
<keyword evidence="4" id="KW-1185">Reference proteome</keyword>
<feature type="chain" id="PRO_5005573289" evidence="2">
    <location>
        <begin position="18"/>
        <end position="107"/>
    </location>
</feature>